<dbReference type="EMBL" id="PKMF04000706">
    <property type="protein sequence ID" value="KAK7821299.1"/>
    <property type="molecule type" value="Genomic_DNA"/>
</dbReference>
<reference evidence="3 4" key="1">
    <citation type="journal article" date="2018" name="Sci. Data">
        <title>The draft genome sequence of cork oak.</title>
        <authorList>
            <person name="Ramos A.M."/>
            <person name="Usie A."/>
            <person name="Barbosa P."/>
            <person name="Barros P.M."/>
            <person name="Capote T."/>
            <person name="Chaves I."/>
            <person name="Simoes F."/>
            <person name="Abreu I."/>
            <person name="Carrasquinho I."/>
            <person name="Faro C."/>
            <person name="Guimaraes J.B."/>
            <person name="Mendonca D."/>
            <person name="Nobrega F."/>
            <person name="Rodrigues L."/>
            <person name="Saibo N.J.M."/>
            <person name="Varela M.C."/>
            <person name="Egas C."/>
            <person name="Matos J."/>
            <person name="Miguel C.M."/>
            <person name="Oliveira M.M."/>
            <person name="Ricardo C.P."/>
            <person name="Goncalves S."/>
        </authorList>
    </citation>
    <scope>NUCLEOTIDE SEQUENCE [LARGE SCALE GENOMIC DNA]</scope>
    <source>
        <strain evidence="4">cv. HL8</strain>
    </source>
</reference>
<keyword evidence="4" id="KW-1185">Reference proteome</keyword>
<feature type="compositionally biased region" description="Polar residues" evidence="2">
    <location>
        <begin position="233"/>
        <end position="255"/>
    </location>
</feature>
<feature type="region of interest" description="Disordered" evidence="2">
    <location>
        <begin position="222"/>
        <end position="255"/>
    </location>
</feature>
<feature type="region of interest" description="Disordered" evidence="2">
    <location>
        <begin position="1"/>
        <end position="53"/>
    </location>
</feature>
<name>A0AAW0J3C0_QUESU</name>
<feature type="compositionally biased region" description="Low complexity" evidence="2">
    <location>
        <begin position="28"/>
        <end position="43"/>
    </location>
</feature>
<comment type="caution">
    <text evidence="3">The sequence shown here is derived from an EMBL/GenBank/DDBJ whole genome shotgun (WGS) entry which is preliminary data.</text>
</comment>
<dbReference type="AlphaFoldDB" id="A0AAW0J3C0"/>
<sequence>MAYRRRQGITKTSTFTEEIHHPPPPDYNNNNNNEFKRSSSSSSSGGGGTLPNSTSYTSLAAQAIRASAVHRESSLSSAYAGSAFASRPSKDVLSCLKMQSFAAYGDGSAKGESKSGFWGVLARKAKAILDDDNMSQQYDMPERMRSQPFNNSAAGQQSYQSSENFRKMESPKLRKGLDVITSSLNHIGDTFEKAFEMLVVGLPCQEGRTIVENKTADIIQETRKLQNKRRGNNYESPNQDSNVNNSWQQSPVQPTQLQLQTNHETQLKASRDVSFQFYEPTCSIEMNNWPSFVSQVAMATAAKAKLLLRELKTVKADLAFAKERCAQLEDENKLLRENREKGDHRADDDLIRLQLETLLAEKARLANENTIYARENRFLREVVEYHQLTMQDVVYLDEGIEEVTEVYPISTPGVSKMLSVSPPSPTSPSSPSEIEIPPSVSPTVTKEIFPVPMVPSQENKDVLESEVLQSLSTSVDEKEDTKRPSIASS</sequence>
<evidence type="ECO:0000256" key="1">
    <source>
        <dbReference type="SAM" id="Coils"/>
    </source>
</evidence>
<accession>A0AAW0J3C0</accession>
<evidence type="ECO:0000313" key="3">
    <source>
        <dbReference type="EMBL" id="KAK7821299.1"/>
    </source>
</evidence>
<protein>
    <submittedName>
        <fullName evidence="3">Uncharacterized protein</fullName>
    </submittedName>
</protein>
<feature type="coiled-coil region" evidence="1">
    <location>
        <begin position="304"/>
        <end position="375"/>
    </location>
</feature>
<keyword evidence="1" id="KW-0175">Coiled coil</keyword>
<feature type="compositionally biased region" description="Low complexity" evidence="2">
    <location>
        <begin position="429"/>
        <end position="440"/>
    </location>
</feature>
<organism evidence="3 4">
    <name type="scientific">Quercus suber</name>
    <name type="common">Cork oak</name>
    <dbReference type="NCBI Taxonomy" id="58331"/>
    <lineage>
        <taxon>Eukaryota</taxon>
        <taxon>Viridiplantae</taxon>
        <taxon>Streptophyta</taxon>
        <taxon>Embryophyta</taxon>
        <taxon>Tracheophyta</taxon>
        <taxon>Spermatophyta</taxon>
        <taxon>Magnoliopsida</taxon>
        <taxon>eudicotyledons</taxon>
        <taxon>Gunneridae</taxon>
        <taxon>Pentapetalae</taxon>
        <taxon>rosids</taxon>
        <taxon>fabids</taxon>
        <taxon>Fagales</taxon>
        <taxon>Fagaceae</taxon>
        <taxon>Quercus</taxon>
    </lineage>
</organism>
<dbReference type="PANTHER" id="PTHR31016:SF20">
    <property type="entry name" value="HEAT-INDUCIBLE TRANSCRIPTION REPRESSOR-RELATED"/>
    <property type="match status" value="1"/>
</dbReference>
<evidence type="ECO:0000256" key="2">
    <source>
        <dbReference type="SAM" id="MobiDB-lite"/>
    </source>
</evidence>
<feature type="region of interest" description="Disordered" evidence="2">
    <location>
        <begin position="413"/>
        <end position="440"/>
    </location>
</feature>
<evidence type="ECO:0000313" key="4">
    <source>
        <dbReference type="Proteomes" id="UP000237347"/>
    </source>
</evidence>
<feature type="region of interest" description="Disordered" evidence="2">
    <location>
        <begin position="453"/>
        <end position="489"/>
    </location>
</feature>
<gene>
    <name evidence="3" type="ORF">CFP56_037842</name>
</gene>
<dbReference type="PANTHER" id="PTHR31016">
    <property type="entry name" value="OS04G0228100 PROTEIN"/>
    <property type="match status" value="1"/>
</dbReference>
<dbReference type="Proteomes" id="UP000237347">
    <property type="component" value="Unassembled WGS sequence"/>
</dbReference>
<proteinExistence type="predicted"/>